<dbReference type="AlphaFoldDB" id="Q2JAH0"/>
<feature type="region of interest" description="Disordered" evidence="2">
    <location>
        <begin position="435"/>
        <end position="479"/>
    </location>
</feature>
<dbReference type="STRING" id="106370.Francci3_2355"/>
<dbReference type="HOGENOM" id="CLU_029419_1_0_11"/>
<dbReference type="EMBL" id="CP000249">
    <property type="protein sequence ID" value="ABD11722.1"/>
    <property type="molecule type" value="Genomic_DNA"/>
</dbReference>
<reference evidence="4 5" key="1">
    <citation type="journal article" date="2007" name="Genome Res.">
        <title>Genome characteristics of facultatively symbiotic Frankia sp. strains reflect host range and host plant biogeography.</title>
        <authorList>
            <person name="Normand P."/>
            <person name="Lapierre P."/>
            <person name="Tisa L.S."/>
            <person name="Gogarten J.P."/>
            <person name="Alloisio N."/>
            <person name="Bagnarol E."/>
            <person name="Bassi C.A."/>
            <person name="Berry A.M."/>
            <person name="Bickhart D.M."/>
            <person name="Choisne N."/>
            <person name="Couloux A."/>
            <person name="Cournoyer B."/>
            <person name="Cruveiller S."/>
            <person name="Daubin V."/>
            <person name="Demange N."/>
            <person name="Francino M.P."/>
            <person name="Goltsman E."/>
            <person name="Huang Y."/>
            <person name="Kopp O.R."/>
            <person name="Labarre L."/>
            <person name="Lapidus A."/>
            <person name="Lavire C."/>
            <person name="Marechal J."/>
            <person name="Martinez M."/>
            <person name="Mastronunzio J.E."/>
            <person name="Mullin B.C."/>
            <person name="Niemann J."/>
            <person name="Pujic P."/>
            <person name="Rawnsley T."/>
            <person name="Rouy Z."/>
            <person name="Schenowitz C."/>
            <person name="Sellstedt A."/>
            <person name="Tavares F."/>
            <person name="Tomkins J.P."/>
            <person name="Vallenet D."/>
            <person name="Valverde C."/>
            <person name="Wall L.G."/>
            <person name="Wang Y."/>
            <person name="Medigue C."/>
            <person name="Benson D.R."/>
        </authorList>
    </citation>
    <scope>NUCLEOTIDE SEQUENCE [LARGE SCALE GENOMIC DNA]</scope>
    <source>
        <strain evidence="5">DSM 45818 / CECT 9043 / CcI3</strain>
    </source>
</reference>
<feature type="region of interest" description="Disordered" evidence="2">
    <location>
        <begin position="165"/>
        <end position="190"/>
    </location>
</feature>
<evidence type="ECO:0000313" key="4">
    <source>
        <dbReference type="EMBL" id="ABD11722.1"/>
    </source>
</evidence>
<proteinExistence type="predicted"/>
<dbReference type="InterPro" id="IPR005094">
    <property type="entry name" value="Endonuclease_MobA/VirD2"/>
</dbReference>
<dbReference type="Proteomes" id="UP000001937">
    <property type="component" value="Chromosome"/>
</dbReference>
<organism evidence="4 5">
    <name type="scientific">Frankia casuarinae (strain DSM 45818 / CECT 9043 / HFP020203 / CcI3)</name>
    <dbReference type="NCBI Taxonomy" id="106370"/>
    <lineage>
        <taxon>Bacteria</taxon>
        <taxon>Bacillati</taxon>
        <taxon>Actinomycetota</taxon>
        <taxon>Actinomycetes</taxon>
        <taxon>Frankiales</taxon>
        <taxon>Frankiaceae</taxon>
        <taxon>Frankia</taxon>
    </lineage>
</organism>
<keyword evidence="1" id="KW-0175">Coiled coil</keyword>
<dbReference type="Pfam" id="PF03432">
    <property type="entry name" value="Relaxase"/>
    <property type="match status" value="1"/>
</dbReference>
<evidence type="ECO:0000259" key="3">
    <source>
        <dbReference type="Pfam" id="PF03432"/>
    </source>
</evidence>
<feature type="compositionally biased region" description="Basic and acidic residues" evidence="2">
    <location>
        <begin position="168"/>
        <end position="190"/>
    </location>
</feature>
<evidence type="ECO:0000256" key="1">
    <source>
        <dbReference type="SAM" id="Coils"/>
    </source>
</evidence>
<accession>Q2JAH0</accession>
<feature type="coiled-coil region" evidence="1">
    <location>
        <begin position="398"/>
        <end position="428"/>
    </location>
</feature>
<keyword evidence="5" id="KW-1185">Reference proteome</keyword>
<feature type="domain" description="MobA/VirD2-like nuclease" evidence="3">
    <location>
        <begin position="68"/>
        <end position="160"/>
    </location>
</feature>
<protein>
    <submittedName>
        <fullName evidence="4">Relaxase/mobilization nuclease</fullName>
    </submittedName>
</protein>
<sequence length="479" mass="51494">MRGKEVHGLLYYLFRESEEHVDPHLVGAFDDHELLEPPRLPDGSRDIGPLGRWMNQFIKLTPPQIRPKAIVWHLSISAAPEDRTLTDAEWRQVCADMVVRTGLAPADDPHGCRWAAVRHADNHVHLVVVLARGDGRRAHPDSDYHRVGEVCRDAEIRHGLRRTRARNRTAEPRPTRAEQEKAARHGQEEPVRVRLARTVRAAAVSAHDRDSFAAALERDGLLVRWRHSDRNPGEITGYAVAWPGDLTGDGQPVWYGGSRLGADLSLPKLARRWTPPADGDVPEGQRIVDPAARRQTVADAARAARVAAGHIHTAATDPAAAGTGEPAAHAAGDLAGAAAHLFGGGGPGVLDGAARRLVQAGAAPYGRTPHADGTADLLRGQARLLRALGRIGGQRNDAAELLLALAELAEAIARLRRAQQALDAARDAQAAGDALRQHTAALSPPRPRTAAVRASTVAAPSQDARSTLADPTPPTRPHR</sequence>
<evidence type="ECO:0000313" key="5">
    <source>
        <dbReference type="Proteomes" id="UP000001937"/>
    </source>
</evidence>
<dbReference type="eggNOG" id="COG0323">
    <property type="taxonomic scope" value="Bacteria"/>
</dbReference>
<feature type="compositionally biased region" description="Low complexity" evidence="2">
    <location>
        <begin position="448"/>
        <end position="461"/>
    </location>
</feature>
<evidence type="ECO:0000256" key="2">
    <source>
        <dbReference type="SAM" id="MobiDB-lite"/>
    </source>
</evidence>
<dbReference type="KEGG" id="fra:Francci3_2355"/>
<name>Q2JAH0_FRACC</name>
<gene>
    <name evidence="4" type="ordered locus">Francci3_2355</name>
</gene>